<reference evidence="2" key="1">
    <citation type="journal article" date="2022" name="Mol. Ecol. Resour.">
        <title>The genomes of chicory, endive, great burdock and yacon provide insights into Asteraceae palaeo-polyploidization history and plant inulin production.</title>
        <authorList>
            <person name="Fan W."/>
            <person name="Wang S."/>
            <person name="Wang H."/>
            <person name="Wang A."/>
            <person name="Jiang F."/>
            <person name="Liu H."/>
            <person name="Zhao H."/>
            <person name="Xu D."/>
            <person name="Zhang Y."/>
        </authorList>
    </citation>
    <scope>NUCLEOTIDE SEQUENCE [LARGE SCALE GENOMIC DNA]</scope>
    <source>
        <strain evidence="2">cv. Punajuju</strain>
    </source>
</reference>
<organism evidence="1 2">
    <name type="scientific">Cichorium intybus</name>
    <name type="common">Chicory</name>
    <dbReference type="NCBI Taxonomy" id="13427"/>
    <lineage>
        <taxon>Eukaryota</taxon>
        <taxon>Viridiplantae</taxon>
        <taxon>Streptophyta</taxon>
        <taxon>Embryophyta</taxon>
        <taxon>Tracheophyta</taxon>
        <taxon>Spermatophyta</taxon>
        <taxon>Magnoliopsida</taxon>
        <taxon>eudicotyledons</taxon>
        <taxon>Gunneridae</taxon>
        <taxon>Pentapetalae</taxon>
        <taxon>asterids</taxon>
        <taxon>campanulids</taxon>
        <taxon>Asterales</taxon>
        <taxon>Asteraceae</taxon>
        <taxon>Cichorioideae</taxon>
        <taxon>Cichorieae</taxon>
        <taxon>Cichoriinae</taxon>
        <taxon>Cichorium</taxon>
    </lineage>
</organism>
<evidence type="ECO:0000313" key="2">
    <source>
        <dbReference type="Proteomes" id="UP001055811"/>
    </source>
</evidence>
<sequence>MRTAVDDVSNHFPTAIISGRSREKVFNFVKLKNVYYSGSHGMDTMGPAPKNVSYDDKYLHKISDNEGNDFIVFQPARDFLSTIEKMLIEVKERTQNIKGVVIEDNRFCLSVHYRHVKDEDYGRVEEEVELMVANNPGFHVTKGNKVLEIRPSIGWNKGDALKYLLDTLGFHNSSHVFPIYIGDDTTDEDAFKVLRDGGEGYPIIVSSTPKETMALHSLRNPSEVQAFLMRLGRWGFDNHNQ</sequence>
<evidence type="ECO:0000313" key="1">
    <source>
        <dbReference type="EMBL" id="KAI3778179.1"/>
    </source>
</evidence>
<dbReference type="Proteomes" id="UP001055811">
    <property type="component" value="Linkage Group LG02"/>
</dbReference>
<dbReference type="EMBL" id="CM042010">
    <property type="protein sequence ID" value="KAI3778179.1"/>
    <property type="molecule type" value="Genomic_DNA"/>
</dbReference>
<reference evidence="1 2" key="2">
    <citation type="journal article" date="2022" name="Mol. Ecol. Resour.">
        <title>The genomes of chicory, endive, great burdock and yacon provide insights into Asteraceae paleo-polyploidization history and plant inulin production.</title>
        <authorList>
            <person name="Fan W."/>
            <person name="Wang S."/>
            <person name="Wang H."/>
            <person name="Wang A."/>
            <person name="Jiang F."/>
            <person name="Liu H."/>
            <person name="Zhao H."/>
            <person name="Xu D."/>
            <person name="Zhang Y."/>
        </authorList>
    </citation>
    <scope>NUCLEOTIDE SEQUENCE [LARGE SCALE GENOMIC DNA]</scope>
    <source>
        <strain evidence="2">cv. Punajuju</strain>
        <tissue evidence="1">Leaves</tissue>
    </source>
</reference>
<keyword evidence="2" id="KW-1185">Reference proteome</keyword>
<gene>
    <name evidence="1" type="ORF">L2E82_07264</name>
</gene>
<comment type="caution">
    <text evidence="1">The sequence shown here is derived from an EMBL/GenBank/DDBJ whole genome shotgun (WGS) entry which is preliminary data.</text>
</comment>
<accession>A0ACB9G3M3</accession>
<protein>
    <submittedName>
        <fullName evidence="1">Uncharacterized protein</fullName>
    </submittedName>
</protein>
<name>A0ACB9G3M3_CICIN</name>
<proteinExistence type="predicted"/>